<dbReference type="PANTHER" id="PTHR43420">
    <property type="entry name" value="ACETYLTRANSFERASE"/>
    <property type="match status" value="1"/>
</dbReference>
<feature type="domain" description="N-acetyltransferase" evidence="4">
    <location>
        <begin position="197"/>
        <end position="358"/>
    </location>
</feature>
<dbReference type="PROSITE" id="PS51186">
    <property type="entry name" value="GNAT"/>
    <property type="match status" value="1"/>
</dbReference>
<evidence type="ECO:0000256" key="3">
    <source>
        <dbReference type="SAM" id="MobiDB-lite"/>
    </source>
</evidence>
<evidence type="ECO:0000256" key="1">
    <source>
        <dbReference type="ARBA" id="ARBA00022679"/>
    </source>
</evidence>
<organism evidence="5 6">
    <name type="scientific">Nocardioides lentus</name>
    <dbReference type="NCBI Taxonomy" id="338077"/>
    <lineage>
        <taxon>Bacteria</taxon>
        <taxon>Bacillati</taxon>
        <taxon>Actinomycetota</taxon>
        <taxon>Actinomycetes</taxon>
        <taxon>Propionibacteriales</taxon>
        <taxon>Nocardioidaceae</taxon>
        <taxon>Nocardioides</taxon>
    </lineage>
</organism>
<evidence type="ECO:0000313" key="6">
    <source>
        <dbReference type="Proteomes" id="UP001501612"/>
    </source>
</evidence>
<dbReference type="InterPro" id="IPR050680">
    <property type="entry name" value="YpeA/RimI_acetyltransf"/>
</dbReference>
<sequence>MIEDSRFAQDVDDVVPETPTLPDGWTAEDPGAGSAELADELIALLGAHQEAARGWSSAGPDDIEMRVSEVAALTHANLVVRDPEGAVRAWGSVQDRATNRMIYDHVVARDLPGADAERCSRILLGWAEGQAREVGQARGLTTQQIDAGAFADDERQHAWFRAAGFAHARNWWQMSRPVTPDEADLVDDPARWEADGVVFRLVDREGSNMPADDDLRAVHDVLESAFLDHFNSREETFAEFLHRLREDPGHRWHHWWLAELEGDQGWEPAGALVGTLVENADGPHASYVDYIGVLSSARGRGVAKGLLRTVIADAARRGRDSVGLEVDADSPTGADGLYTAMGWVTKYRTQSWHRDIRV</sequence>
<keyword evidence="6" id="KW-1185">Reference proteome</keyword>
<dbReference type="CDD" id="cd04301">
    <property type="entry name" value="NAT_SF"/>
    <property type="match status" value="1"/>
</dbReference>
<proteinExistence type="predicted"/>
<dbReference type="InterPro" id="IPR016181">
    <property type="entry name" value="Acyl_CoA_acyltransferase"/>
</dbReference>
<dbReference type="SUPFAM" id="SSF55729">
    <property type="entry name" value="Acyl-CoA N-acyltransferases (Nat)"/>
    <property type="match status" value="1"/>
</dbReference>
<protein>
    <recommendedName>
        <fullName evidence="4">N-acetyltransferase domain-containing protein</fullName>
    </recommendedName>
</protein>
<comment type="caution">
    <text evidence="5">The sequence shown here is derived from an EMBL/GenBank/DDBJ whole genome shotgun (WGS) entry which is preliminary data.</text>
</comment>
<evidence type="ECO:0000256" key="2">
    <source>
        <dbReference type="ARBA" id="ARBA00023315"/>
    </source>
</evidence>
<keyword evidence="2" id="KW-0012">Acyltransferase</keyword>
<gene>
    <name evidence="5" type="ORF">GCM10009737_15370</name>
</gene>
<dbReference type="Gene3D" id="3.40.630.30">
    <property type="match status" value="1"/>
</dbReference>
<evidence type="ECO:0000259" key="4">
    <source>
        <dbReference type="PROSITE" id="PS51186"/>
    </source>
</evidence>
<name>A0ABP5AIB5_9ACTN</name>
<dbReference type="EMBL" id="BAAAMY010000004">
    <property type="protein sequence ID" value="GAA1914906.1"/>
    <property type="molecule type" value="Genomic_DNA"/>
</dbReference>
<dbReference type="Proteomes" id="UP001501612">
    <property type="component" value="Unassembled WGS sequence"/>
</dbReference>
<dbReference type="RefSeq" id="WP_344005797.1">
    <property type="nucleotide sequence ID" value="NZ_BAAAMY010000004.1"/>
</dbReference>
<reference evidence="6" key="1">
    <citation type="journal article" date="2019" name="Int. J. Syst. Evol. Microbiol.">
        <title>The Global Catalogue of Microorganisms (GCM) 10K type strain sequencing project: providing services to taxonomists for standard genome sequencing and annotation.</title>
        <authorList>
            <consortium name="The Broad Institute Genomics Platform"/>
            <consortium name="The Broad Institute Genome Sequencing Center for Infectious Disease"/>
            <person name="Wu L."/>
            <person name="Ma J."/>
        </authorList>
    </citation>
    <scope>NUCLEOTIDE SEQUENCE [LARGE SCALE GENOMIC DNA]</scope>
    <source>
        <strain evidence="6">JCM 14046</strain>
    </source>
</reference>
<dbReference type="InterPro" id="IPR000182">
    <property type="entry name" value="GNAT_dom"/>
</dbReference>
<accession>A0ABP5AIB5</accession>
<keyword evidence="1" id="KW-0808">Transferase</keyword>
<evidence type="ECO:0000313" key="5">
    <source>
        <dbReference type="EMBL" id="GAA1914906.1"/>
    </source>
</evidence>
<feature type="region of interest" description="Disordered" evidence="3">
    <location>
        <begin position="1"/>
        <end position="26"/>
    </location>
</feature>
<dbReference type="Pfam" id="PF00583">
    <property type="entry name" value="Acetyltransf_1"/>
    <property type="match status" value="1"/>
</dbReference>